<dbReference type="InterPro" id="IPR007492">
    <property type="entry name" value="LytTR_DNA-bd_dom"/>
</dbReference>
<evidence type="ECO:0000313" key="7">
    <source>
        <dbReference type="Proteomes" id="UP000219563"/>
    </source>
</evidence>
<comment type="function">
    <text evidence="2">May play the central regulatory role in sporulation. It may be an element of the effector pathway responsible for the activation of sporulation genes in response to nutritional stress. Spo0A may act in concert with spo0H (a sigma factor) to control the expression of some genes that are critical to the sporulation process.</text>
</comment>
<evidence type="ECO:0000256" key="3">
    <source>
        <dbReference type="PROSITE-ProRule" id="PRU00169"/>
    </source>
</evidence>
<evidence type="ECO:0000259" key="5">
    <source>
        <dbReference type="PROSITE" id="PS50930"/>
    </source>
</evidence>
<reference evidence="6 7" key="1">
    <citation type="submission" date="2017-08" db="EMBL/GenBank/DDBJ databases">
        <authorList>
            <person name="de Groot N.N."/>
        </authorList>
    </citation>
    <scope>NUCLEOTIDE SEQUENCE [LARGE SCALE GENOMIC DNA]</scope>
    <source>
        <strain evidence="6 7">DSM 9787</strain>
    </source>
</reference>
<dbReference type="PROSITE" id="PS50110">
    <property type="entry name" value="RESPONSE_REGULATORY"/>
    <property type="match status" value="1"/>
</dbReference>
<dbReference type="GO" id="GO:0000156">
    <property type="term" value="F:phosphorelay response regulator activity"/>
    <property type="evidence" value="ECO:0007669"/>
    <property type="project" value="InterPro"/>
</dbReference>
<proteinExistence type="predicted"/>
<evidence type="ECO:0000313" key="6">
    <source>
        <dbReference type="EMBL" id="SOB96941.1"/>
    </source>
</evidence>
<dbReference type="SUPFAM" id="SSF52172">
    <property type="entry name" value="CheY-like"/>
    <property type="match status" value="1"/>
</dbReference>
<dbReference type="GO" id="GO:0003677">
    <property type="term" value="F:DNA binding"/>
    <property type="evidence" value="ECO:0007669"/>
    <property type="project" value="InterPro"/>
</dbReference>
<dbReference type="SMART" id="SM00448">
    <property type="entry name" value="REC"/>
    <property type="match status" value="1"/>
</dbReference>
<dbReference type="InterPro" id="IPR011006">
    <property type="entry name" value="CheY-like_superfamily"/>
</dbReference>
<evidence type="ECO:0000256" key="2">
    <source>
        <dbReference type="ARBA" id="ARBA00024867"/>
    </source>
</evidence>
<organism evidence="6 7">
    <name type="scientific">Pseudobutyrivibrio ruminis DSM 9787</name>
    <dbReference type="NCBI Taxonomy" id="1123011"/>
    <lineage>
        <taxon>Bacteria</taxon>
        <taxon>Bacillati</taxon>
        <taxon>Bacillota</taxon>
        <taxon>Clostridia</taxon>
        <taxon>Lachnospirales</taxon>
        <taxon>Lachnospiraceae</taxon>
        <taxon>Pseudobutyrivibrio</taxon>
    </lineage>
</organism>
<protein>
    <recommendedName>
        <fullName evidence="1">Stage 0 sporulation protein A homolog</fullName>
    </recommendedName>
</protein>
<accession>A0A285RRZ1</accession>
<dbReference type="Pfam" id="PF04397">
    <property type="entry name" value="LytTR"/>
    <property type="match status" value="1"/>
</dbReference>
<dbReference type="EMBL" id="OBMR01000003">
    <property type="protein sequence ID" value="SOB96941.1"/>
    <property type="molecule type" value="Genomic_DNA"/>
</dbReference>
<evidence type="ECO:0000256" key="1">
    <source>
        <dbReference type="ARBA" id="ARBA00018672"/>
    </source>
</evidence>
<dbReference type="Pfam" id="PF00072">
    <property type="entry name" value="Response_reg"/>
    <property type="match status" value="1"/>
</dbReference>
<name>A0A285RRZ1_9FIRM</name>
<dbReference type="Proteomes" id="UP000219563">
    <property type="component" value="Unassembled WGS sequence"/>
</dbReference>
<sequence>MLRIAIVEDEKACQASLIEHLSRYEKEHADNFIVRTFFDGIDILDDYTSEYDLIFLDIHMKYQDGMTTAKKIRELDDSVIIVFITALAQYAIDGYKVNALDFILKPVVYEQFQGTMDKVLKTADKYQKSKELIVAEDGAKRKIDTEDVYYIEVVGHTIVIHSKSGIFETRSKSLKAIAEDLKEYGFVQSGQSHLINLKYVDRIKGDVVTVAGDELFLSRSRKKEFITAFGDYVGMEI</sequence>
<feature type="domain" description="HTH LytTR-type" evidence="5">
    <location>
        <begin position="133"/>
        <end position="231"/>
    </location>
</feature>
<evidence type="ECO:0000259" key="4">
    <source>
        <dbReference type="PROSITE" id="PS50110"/>
    </source>
</evidence>
<dbReference type="PANTHER" id="PTHR37299">
    <property type="entry name" value="TRANSCRIPTIONAL REGULATOR-RELATED"/>
    <property type="match status" value="1"/>
</dbReference>
<dbReference type="PANTHER" id="PTHR37299:SF1">
    <property type="entry name" value="STAGE 0 SPORULATION PROTEIN A HOMOLOG"/>
    <property type="match status" value="1"/>
</dbReference>
<dbReference type="AlphaFoldDB" id="A0A285RRZ1"/>
<dbReference type="InterPro" id="IPR001789">
    <property type="entry name" value="Sig_transdc_resp-reg_receiver"/>
</dbReference>
<dbReference type="SMART" id="SM00850">
    <property type="entry name" value="LytTR"/>
    <property type="match status" value="1"/>
</dbReference>
<dbReference type="PROSITE" id="PS50930">
    <property type="entry name" value="HTH_LYTTR"/>
    <property type="match status" value="1"/>
</dbReference>
<dbReference type="Gene3D" id="3.40.50.2300">
    <property type="match status" value="1"/>
</dbReference>
<dbReference type="InterPro" id="IPR046947">
    <property type="entry name" value="LytR-like"/>
</dbReference>
<dbReference type="RefSeq" id="WP_179670661.1">
    <property type="nucleotide sequence ID" value="NZ_OBMR01000003.1"/>
</dbReference>
<feature type="domain" description="Response regulatory" evidence="4">
    <location>
        <begin position="3"/>
        <end position="120"/>
    </location>
</feature>
<dbReference type="Gene3D" id="2.40.50.1020">
    <property type="entry name" value="LytTr DNA-binding domain"/>
    <property type="match status" value="1"/>
</dbReference>
<gene>
    <name evidence="6" type="ORF">SAMN02910411_1217</name>
</gene>
<feature type="modified residue" description="4-aspartylphosphate" evidence="3">
    <location>
        <position position="57"/>
    </location>
</feature>
<keyword evidence="3" id="KW-0597">Phosphoprotein</keyword>